<dbReference type="GO" id="GO:0016787">
    <property type="term" value="F:hydrolase activity"/>
    <property type="evidence" value="ECO:0007669"/>
    <property type="project" value="UniProtKB-KW"/>
</dbReference>
<dbReference type="InterPro" id="IPR013595">
    <property type="entry name" value="Pept_S33_TAP-like_C"/>
</dbReference>
<evidence type="ECO:0000313" key="8">
    <source>
        <dbReference type="EMBL" id="AZS72805.1"/>
    </source>
</evidence>
<evidence type="ECO:0000256" key="2">
    <source>
        <dbReference type="ARBA" id="ARBA00022729"/>
    </source>
</evidence>
<accession>A0A3S9YCY5</accession>
<dbReference type="Pfam" id="PF00561">
    <property type="entry name" value="Abhydrolase_1"/>
    <property type="match status" value="1"/>
</dbReference>
<dbReference type="AlphaFoldDB" id="A0A3S9YCY5"/>
<dbReference type="PANTHER" id="PTHR43248">
    <property type="entry name" value="2-SUCCINYL-6-HYDROXY-2,4-CYCLOHEXADIENE-1-CARBOXYLATE SYNTHASE"/>
    <property type="match status" value="1"/>
</dbReference>
<dbReference type="InterPro" id="IPR051601">
    <property type="entry name" value="Serine_prot/Carboxylest_S33"/>
</dbReference>
<dbReference type="SUPFAM" id="SSF53474">
    <property type="entry name" value="alpha/beta-Hydrolases"/>
    <property type="match status" value="1"/>
</dbReference>
<feature type="compositionally biased region" description="Low complexity" evidence="4">
    <location>
        <begin position="351"/>
        <end position="365"/>
    </location>
</feature>
<evidence type="ECO:0000256" key="4">
    <source>
        <dbReference type="SAM" id="MobiDB-lite"/>
    </source>
</evidence>
<feature type="chain" id="PRO_5019150310" evidence="5">
    <location>
        <begin position="25"/>
        <end position="504"/>
    </location>
</feature>
<sequence>MFALLAGGTMATMAAGLYPVTASAAPPLEEYLHQKPAWQRCYPTAPAKFQCAKVKVPLDYRRPDGKTIELAISRIKAQDHGQRHGVLLMNPGGPGGDDDHAMPLEWHEQLPKSVRDRFDLVGFDPRGQGKSSPVHCGLTKDEDTPQRPYRPGTFDQDVVWARTVADKCKARQGDKLSHITTRNTARDMDVIRAVLGEKKISYLGVSYGTYLGAVYTQMFPGRADRFLLDSAVDPNRVWRGMETVKSPDYERAFTRWSQWTAQRAALYHLGDTPAKVRKTFWDLVARANRTPIKADGEMLTGDDLRWRSLMFFTVREGAEQVVQWKKAAKGTTATQAAPASNPTSPTPPSPSTDRATTDSSSDSDPGFWSIVCSDTRTWPRDPEQYRHDAARDKARYPLYGDIAANITPCAFWSKGSEPATTVNNTASALILQNEWDPATSLASGLGLHQAMKGSRMVKVTGGEGHGVYGQPHQSCASQAATTYLTTGRLPANDMTCRASNNPPR</sequence>
<feature type="region of interest" description="Disordered" evidence="4">
    <location>
        <begin position="325"/>
        <end position="367"/>
    </location>
</feature>
<proteinExistence type="inferred from homology"/>
<protein>
    <submittedName>
        <fullName evidence="8">Alpha/beta hydrolase</fullName>
    </submittedName>
</protein>
<keyword evidence="3 8" id="KW-0378">Hydrolase</keyword>
<feature type="domain" description="AB hydrolase-1" evidence="6">
    <location>
        <begin position="86"/>
        <end position="272"/>
    </location>
</feature>
<evidence type="ECO:0000313" key="9">
    <source>
        <dbReference type="Proteomes" id="UP000275579"/>
    </source>
</evidence>
<dbReference type="InterPro" id="IPR000073">
    <property type="entry name" value="AB_hydrolase_1"/>
</dbReference>
<dbReference type="Gene3D" id="3.40.50.1820">
    <property type="entry name" value="alpha/beta hydrolase"/>
    <property type="match status" value="1"/>
</dbReference>
<feature type="region of interest" description="Disordered" evidence="4">
    <location>
        <begin position="128"/>
        <end position="153"/>
    </location>
</feature>
<dbReference type="PANTHER" id="PTHR43248:SF29">
    <property type="entry name" value="TRIPEPTIDYL AMINOPEPTIDASE"/>
    <property type="match status" value="1"/>
</dbReference>
<dbReference type="Proteomes" id="UP000275579">
    <property type="component" value="Chromosome"/>
</dbReference>
<evidence type="ECO:0000256" key="5">
    <source>
        <dbReference type="SAM" id="SignalP"/>
    </source>
</evidence>
<reference evidence="8 9" key="1">
    <citation type="submission" date="2018-04" db="EMBL/GenBank/DDBJ databases">
        <title>Complete genome sequences of Streptomyces lydicus strain WYEC and characterization of antagonistic properties of biological control agents.</title>
        <authorList>
            <person name="Mariita R.M."/>
            <person name="Sello J.K."/>
        </authorList>
    </citation>
    <scope>NUCLEOTIDE SEQUENCE [LARGE SCALE GENOMIC DNA]</scope>
    <source>
        <strain evidence="8 9">WYEC 108</strain>
    </source>
</reference>
<evidence type="ECO:0000256" key="1">
    <source>
        <dbReference type="ARBA" id="ARBA00010088"/>
    </source>
</evidence>
<feature type="domain" description="Peptidase S33 tripeptidyl aminopeptidase-like C-terminal" evidence="7">
    <location>
        <begin position="398"/>
        <end position="496"/>
    </location>
</feature>
<feature type="signal peptide" evidence="5">
    <location>
        <begin position="1"/>
        <end position="24"/>
    </location>
</feature>
<dbReference type="InterPro" id="IPR029058">
    <property type="entry name" value="AB_hydrolase_fold"/>
</dbReference>
<name>A0A3S9YCY5_9ACTN</name>
<evidence type="ECO:0000259" key="7">
    <source>
        <dbReference type="Pfam" id="PF08386"/>
    </source>
</evidence>
<organism evidence="8 9">
    <name type="scientific">Streptomyces lydicus</name>
    <dbReference type="NCBI Taxonomy" id="47763"/>
    <lineage>
        <taxon>Bacteria</taxon>
        <taxon>Bacillati</taxon>
        <taxon>Actinomycetota</taxon>
        <taxon>Actinomycetes</taxon>
        <taxon>Kitasatosporales</taxon>
        <taxon>Streptomycetaceae</taxon>
        <taxon>Streptomyces</taxon>
    </lineage>
</organism>
<dbReference type="EMBL" id="CP029042">
    <property type="protein sequence ID" value="AZS72805.1"/>
    <property type="molecule type" value="Genomic_DNA"/>
</dbReference>
<gene>
    <name evidence="8" type="ORF">DDE74_19195</name>
</gene>
<evidence type="ECO:0000259" key="6">
    <source>
        <dbReference type="Pfam" id="PF00561"/>
    </source>
</evidence>
<keyword evidence="2 5" id="KW-0732">Signal</keyword>
<evidence type="ECO:0000256" key="3">
    <source>
        <dbReference type="ARBA" id="ARBA00022801"/>
    </source>
</evidence>
<dbReference type="Pfam" id="PF08386">
    <property type="entry name" value="Abhydrolase_4"/>
    <property type="match status" value="1"/>
</dbReference>
<comment type="similarity">
    <text evidence="1">Belongs to the peptidase S33 family.</text>
</comment>
<feature type="compositionally biased region" description="Low complexity" evidence="4">
    <location>
        <begin position="329"/>
        <end position="343"/>
    </location>
</feature>